<feature type="binding site" evidence="8">
    <location>
        <begin position="40"/>
        <end position="42"/>
    </location>
    <ligand>
        <name>GTP</name>
        <dbReference type="ChEBI" id="CHEBI:37565"/>
    </ligand>
</feature>
<dbReference type="InterPro" id="IPR027417">
    <property type="entry name" value="P-loop_NTPase"/>
</dbReference>
<dbReference type="GO" id="GO:0005525">
    <property type="term" value="F:GTP binding"/>
    <property type="evidence" value="ECO:0007669"/>
    <property type="project" value="UniProtKB-UniRule"/>
</dbReference>
<dbReference type="GO" id="GO:0005737">
    <property type="term" value="C:cytoplasm"/>
    <property type="evidence" value="ECO:0007669"/>
    <property type="project" value="UniProtKB-SubCell"/>
</dbReference>
<feature type="binding site" evidence="8">
    <location>
        <begin position="293"/>
        <end position="299"/>
    </location>
    <ligand>
        <name>substrate</name>
    </ligand>
</feature>
<feature type="binding site" evidence="8">
    <location>
        <position position="13"/>
    </location>
    <ligand>
        <name>Mg(2+)</name>
        <dbReference type="ChEBI" id="CHEBI:18420"/>
    </ligand>
</feature>
<dbReference type="NCBIfam" id="NF002223">
    <property type="entry name" value="PRK01117.1"/>
    <property type="match status" value="1"/>
</dbReference>
<evidence type="ECO:0000256" key="3">
    <source>
        <dbReference type="ARBA" id="ARBA00022723"/>
    </source>
</evidence>
<evidence type="ECO:0000313" key="11">
    <source>
        <dbReference type="Proteomes" id="UP000316517"/>
    </source>
</evidence>
<name>A0A523THT3_UNCAE</name>
<feature type="binding site" description="in other chain" evidence="8">
    <location>
        <position position="297"/>
    </location>
    <ligand>
        <name>IMP</name>
        <dbReference type="ChEBI" id="CHEBI:58053"/>
        <note>ligand shared between dimeric partners</note>
    </ligand>
</feature>
<dbReference type="InterPro" id="IPR042111">
    <property type="entry name" value="Adenylosuccinate_synth_dom3"/>
</dbReference>
<keyword evidence="3 8" id="KW-0479">Metal-binding</keyword>
<dbReference type="PANTHER" id="PTHR11846:SF0">
    <property type="entry name" value="ADENYLOSUCCINATE SYNTHETASE"/>
    <property type="match status" value="1"/>
</dbReference>
<dbReference type="InterPro" id="IPR018220">
    <property type="entry name" value="Adenylosuccin_syn_GTP-bd"/>
</dbReference>
<dbReference type="GO" id="GO:0004019">
    <property type="term" value="F:adenylosuccinate synthase activity"/>
    <property type="evidence" value="ECO:0007669"/>
    <property type="project" value="UniProtKB-UniRule"/>
</dbReference>
<dbReference type="Gene3D" id="3.40.440.10">
    <property type="entry name" value="Adenylosuccinate Synthetase, subunit A, domain 1"/>
    <property type="match status" value="1"/>
</dbReference>
<keyword evidence="7 8" id="KW-0342">GTP-binding</keyword>
<feature type="binding site" evidence="8">
    <location>
        <position position="142"/>
    </location>
    <ligand>
        <name>IMP</name>
        <dbReference type="ChEBI" id="CHEBI:58053"/>
        <note>ligand shared between dimeric partners</note>
    </ligand>
</feature>
<dbReference type="Proteomes" id="UP000316517">
    <property type="component" value="Unassembled WGS sequence"/>
</dbReference>
<evidence type="ECO:0000256" key="6">
    <source>
        <dbReference type="ARBA" id="ARBA00022842"/>
    </source>
</evidence>
<keyword evidence="4 8" id="KW-0547">Nucleotide-binding</keyword>
<dbReference type="EC" id="6.3.4.4" evidence="8 9"/>
<gene>
    <name evidence="8" type="primary">purA</name>
    <name evidence="10" type="ORF">E3J68_01240</name>
</gene>
<comment type="catalytic activity">
    <reaction evidence="8 9">
        <text>IMP + L-aspartate + GTP = N(6)-(1,2-dicarboxyethyl)-AMP + GDP + phosphate + 2 H(+)</text>
        <dbReference type="Rhea" id="RHEA:15753"/>
        <dbReference type="ChEBI" id="CHEBI:15378"/>
        <dbReference type="ChEBI" id="CHEBI:29991"/>
        <dbReference type="ChEBI" id="CHEBI:37565"/>
        <dbReference type="ChEBI" id="CHEBI:43474"/>
        <dbReference type="ChEBI" id="CHEBI:57567"/>
        <dbReference type="ChEBI" id="CHEBI:58053"/>
        <dbReference type="ChEBI" id="CHEBI:58189"/>
        <dbReference type="EC" id="6.3.4.4"/>
    </reaction>
</comment>
<comment type="subunit">
    <text evidence="1 8">Homodimer.</text>
</comment>
<reference evidence="10 11" key="1">
    <citation type="submission" date="2019-03" db="EMBL/GenBank/DDBJ databases">
        <title>Metabolic potential of uncultured bacteria and archaea associated with petroleum seepage in deep-sea sediments.</title>
        <authorList>
            <person name="Dong X."/>
            <person name="Hubert C."/>
        </authorList>
    </citation>
    <scope>NUCLEOTIDE SEQUENCE [LARGE SCALE GENOMIC DNA]</scope>
    <source>
        <strain evidence="10">E44_bin3</strain>
    </source>
</reference>
<evidence type="ECO:0000256" key="8">
    <source>
        <dbReference type="HAMAP-Rule" id="MF_00011"/>
    </source>
</evidence>
<dbReference type="SMART" id="SM00788">
    <property type="entry name" value="Adenylsucc_synt"/>
    <property type="match status" value="1"/>
</dbReference>
<dbReference type="GO" id="GO:0000287">
    <property type="term" value="F:magnesium ion binding"/>
    <property type="evidence" value="ECO:0007669"/>
    <property type="project" value="UniProtKB-UniRule"/>
</dbReference>
<feature type="active site" description="Proton acceptor" evidence="8">
    <location>
        <position position="13"/>
    </location>
</feature>
<feature type="binding site" description="in other chain" evidence="8">
    <location>
        <begin position="13"/>
        <end position="16"/>
    </location>
    <ligand>
        <name>IMP</name>
        <dbReference type="ChEBI" id="CHEBI:58053"/>
        <note>ligand shared between dimeric partners</note>
    </ligand>
</feature>
<comment type="pathway">
    <text evidence="8 9">Purine metabolism; AMP biosynthesis via de novo pathway; AMP from IMP: step 1/2.</text>
</comment>
<comment type="subcellular location">
    <subcellularLocation>
        <location evidence="8">Cytoplasm</location>
    </subcellularLocation>
</comment>
<dbReference type="PANTHER" id="PTHR11846">
    <property type="entry name" value="ADENYLOSUCCINATE SYNTHETASE"/>
    <property type="match status" value="1"/>
</dbReference>
<accession>A0A523THT3</accession>
<dbReference type="NCBIfam" id="TIGR00184">
    <property type="entry name" value="purA"/>
    <property type="match status" value="1"/>
</dbReference>
<dbReference type="InterPro" id="IPR042110">
    <property type="entry name" value="Adenylosuccinate_synth_dom2"/>
</dbReference>
<keyword evidence="2 8" id="KW-0436">Ligase</keyword>
<feature type="active site" description="Proton donor" evidence="8">
    <location>
        <position position="41"/>
    </location>
</feature>
<keyword evidence="6 8" id="KW-0460">Magnesium</keyword>
<dbReference type="Gene3D" id="3.90.170.10">
    <property type="entry name" value="Adenylosuccinate Synthetase, subunit A, domain 3"/>
    <property type="match status" value="1"/>
</dbReference>
<dbReference type="CDD" id="cd03108">
    <property type="entry name" value="AdSS"/>
    <property type="match status" value="1"/>
</dbReference>
<feature type="binding site" description="in other chain" evidence="8">
    <location>
        <position position="218"/>
    </location>
    <ligand>
        <name>IMP</name>
        <dbReference type="ChEBI" id="CHEBI:58053"/>
        <note>ligand shared between dimeric partners</note>
    </ligand>
</feature>
<evidence type="ECO:0000256" key="7">
    <source>
        <dbReference type="ARBA" id="ARBA00023134"/>
    </source>
</evidence>
<dbReference type="InterPro" id="IPR001114">
    <property type="entry name" value="Adenylosuccinate_synthetase"/>
</dbReference>
<evidence type="ECO:0000256" key="1">
    <source>
        <dbReference type="ARBA" id="ARBA00011738"/>
    </source>
</evidence>
<evidence type="ECO:0000256" key="5">
    <source>
        <dbReference type="ARBA" id="ARBA00022755"/>
    </source>
</evidence>
<comment type="similarity">
    <text evidence="8 9">Belongs to the adenylosuccinate synthetase family.</text>
</comment>
<evidence type="ECO:0000256" key="4">
    <source>
        <dbReference type="ARBA" id="ARBA00022741"/>
    </source>
</evidence>
<protein>
    <recommendedName>
        <fullName evidence="8 9">Adenylosuccinate synthetase</fullName>
        <shortName evidence="8">AMPSase</shortName>
        <shortName evidence="8">AdSS</shortName>
        <ecNumber evidence="8 9">6.3.4.4</ecNumber>
    </recommendedName>
    <alternativeName>
        <fullName evidence="8">IMP--aspartate ligase</fullName>
    </alternativeName>
</protein>
<comment type="cofactor">
    <cofactor evidence="8">
        <name>Mg(2+)</name>
        <dbReference type="ChEBI" id="CHEBI:18420"/>
    </cofactor>
    <text evidence="8">Binds 1 Mg(2+) ion per subunit.</text>
</comment>
<evidence type="ECO:0000313" key="10">
    <source>
        <dbReference type="EMBL" id="TET29866.1"/>
    </source>
</evidence>
<comment type="caution">
    <text evidence="10">The sequence shown here is derived from an EMBL/GenBank/DDBJ whole genome shotgun (WGS) entry which is preliminary data.</text>
</comment>
<dbReference type="SUPFAM" id="SSF52540">
    <property type="entry name" value="P-loop containing nucleoside triphosphate hydrolases"/>
    <property type="match status" value="1"/>
</dbReference>
<dbReference type="InterPro" id="IPR042109">
    <property type="entry name" value="Adenylosuccinate_synth_dom1"/>
</dbReference>
<feature type="binding site" evidence="8">
    <location>
        <position position="299"/>
    </location>
    <ligand>
        <name>GTP</name>
        <dbReference type="ChEBI" id="CHEBI:37565"/>
    </ligand>
</feature>
<dbReference type="FunFam" id="1.10.300.10:FF:000001">
    <property type="entry name" value="Adenylosuccinate synthetase"/>
    <property type="match status" value="1"/>
</dbReference>
<feature type="binding site" evidence="8">
    <location>
        <begin position="407"/>
        <end position="409"/>
    </location>
    <ligand>
        <name>GTP</name>
        <dbReference type="ChEBI" id="CHEBI:37565"/>
    </ligand>
</feature>
<feature type="binding site" evidence="8">
    <location>
        <begin position="12"/>
        <end position="18"/>
    </location>
    <ligand>
        <name>GTP</name>
        <dbReference type="ChEBI" id="CHEBI:37565"/>
    </ligand>
</feature>
<comment type="function">
    <text evidence="8">Plays an important role in the de novo pathway of purine nucleotide biosynthesis. Catalyzes the first committed step in the biosynthesis of AMP from IMP.</text>
</comment>
<dbReference type="Gene3D" id="1.10.300.10">
    <property type="entry name" value="Adenylosuccinate Synthetase, subunit A, domain 2"/>
    <property type="match status" value="1"/>
</dbReference>
<feature type="binding site" description="in other chain" evidence="8">
    <location>
        <position position="128"/>
    </location>
    <ligand>
        <name>IMP</name>
        <dbReference type="ChEBI" id="CHEBI:58053"/>
        <note>ligand shared between dimeric partners</note>
    </ligand>
</feature>
<dbReference type="FunFam" id="3.90.170.10:FF:000001">
    <property type="entry name" value="Adenylosuccinate synthetase"/>
    <property type="match status" value="1"/>
</dbReference>
<keyword evidence="5 8" id="KW-0658">Purine biosynthesis</keyword>
<evidence type="ECO:0000256" key="9">
    <source>
        <dbReference type="RuleBase" id="RU000520"/>
    </source>
</evidence>
<organism evidence="10 11">
    <name type="scientific">Aerophobetes bacterium</name>
    <dbReference type="NCBI Taxonomy" id="2030807"/>
    <lineage>
        <taxon>Bacteria</taxon>
        <taxon>Candidatus Aerophobota</taxon>
    </lineage>
</organism>
<dbReference type="AlphaFoldDB" id="A0A523THT3"/>
<feature type="binding site" description="in other chain" evidence="8">
    <location>
        <begin position="38"/>
        <end position="41"/>
    </location>
    <ligand>
        <name>IMP</name>
        <dbReference type="ChEBI" id="CHEBI:58053"/>
        <note>ligand shared between dimeric partners</note>
    </ligand>
</feature>
<dbReference type="EMBL" id="SOJT01000060">
    <property type="protein sequence ID" value="TET29866.1"/>
    <property type="molecule type" value="Genomic_DNA"/>
</dbReference>
<dbReference type="UniPathway" id="UPA00075">
    <property type="reaction ID" value="UER00335"/>
</dbReference>
<feature type="binding site" evidence="8">
    <location>
        <position position="40"/>
    </location>
    <ligand>
        <name>Mg(2+)</name>
        <dbReference type="ChEBI" id="CHEBI:18420"/>
    </ligand>
</feature>
<proteinExistence type="inferred from homology"/>
<dbReference type="HAMAP" id="MF_00011">
    <property type="entry name" value="Adenylosucc_synth"/>
    <property type="match status" value="1"/>
</dbReference>
<feature type="binding site" evidence="8">
    <location>
        <begin position="325"/>
        <end position="327"/>
    </location>
    <ligand>
        <name>GTP</name>
        <dbReference type="ChEBI" id="CHEBI:37565"/>
    </ligand>
</feature>
<evidence type="ECO:0000256" key="2">
    <source>
        <dbReference type="ARBA" id="ARBA00022598"/>
    </source>
</evidence>
<dbReference type="GO" id="GO:0046040">
    <property type="term" value="P:IMP metabolic process"/>
    <property type="evidence" value="ECO:0007669"/>
    <property type="project" value="TreeGrafter"/>
</dbReference>
<dbReference type="Pfam" id="PF00709">
    <property type="entry name" value="Adenylsucc_synt"/>
    <property type="match status" value="1"/>
</dbReference>
<sequence>MQNIIVVGAQWGDEGKGRIIDALARKADAVVRFQGGSNAGHTVVVNGEKFVFHLIPSGALRPEKKCIMGNGVVVDPKELLNELESLHSRGIEVNNLCLSSNAHVIMPYHQKIEEIEEEQRGKNRIGTTRKGVGPAYQDKAARRGIRAADLLDKNTLSNKLRINLEFWESSCGLKFSLEGILKQYLEYGKKLEKYIVDTSLIIHELVKENKAILFEGAQGSLLDVDHGTYPFVTSSNATAGGACTGTGVGPTRIDKVLGVAKAYTTRVGKGPFPTEIKNEVGELIRKRGQEYGATTGRARRCGWFDGVVLRYAVRVNGLDGLVLTKLDILGGLSKIKICTAYRYRGKIIEDFPSQAYHWQECEPVYEEMEGWEDDTFKARRIEDLPLSLQKYLNKIEEIGGVPILFLSLSAERDNLLAMRQDSASLLA</sequence>
<feature type="binding site" description="in other chain" evidence="8">
    <location>
        <position position="233"/>
    </location>
    <ligand>
        <name>IMP</name>
        <dbReference type="ChEBI" id="CHEBI:58053"/>
        <note>ligand shared between dimeric partners</note>
    </ligand>
</feature>
<dbReference type="PROSITE" id="PS01266">
    <property type="entry name" value="ADENYLOSUCCIN_SYN_1"/>
    <property type="match status" value="1"/>
</dbReference>
<keyword evidence="8" id="KW-0963">Cytoplasm</keyword>
<dbReference type="GO" id="GO:0044208">
    <property type="term" value="P:'de novo' AMP biosynthetic process"/>
    <property type="evidence" value="ECO:0007669"/>
    <property type="project" value="UniProtKB-UniRule"/>
</dbReference>